<dbReference type="GO" id="GO:0016787">
    <property type="term" value="F:hydrolase activity"/>
    <property type="evidence" value="ECO:0007669"/>
    <property type="project" value="UniProtKB-KW"/>
</dbReference>
<feature type="domain" description="5'-Nucleotidase C-terminal" evidence="4">
    <location>
        <begin position="349"/>
        <end position="493"/>
    </location>
</feature>
<dbReference type="AlphaFoldDB" id="A0A6L3B2E4"/>
<dbReference type="InterPro" id="IPR008334">
    <property type="entry name" value="5'-Nucleotdase_C"/>
</dbReference>
<dbReference type="Gene3D" id="3.60.21.10">
    <property type="match status" value="1"/>
</dbReference>
<dbReference type="Gene3D" id="3.90.780.10">
    <property type="entry name" value="5'-Nucleotidase, C-terminal domain"/>
    <property type="match status" value="1"/>
</dbReference>
<dbReference type="GO" id="GO:0009166">
    <property type="term" value="P:nucleotide catabolic process"/>
    <property type="evidence" value="ECO:0007669"/>
    <property type="project" value="InterPro"/>
</dbReference>
<feature type="domain" description="Calcineurin-like phosphoesterase" evidence="3">
    <location>
        <begin position="37"/>
        <end position="265"/>
    </location>
</feature>
<evidence type="ECO:0000313" key="5">
    <source>
        <dbReference type="EMBL" id="KAA0686249.1"/>
    </source>
</evidence>
<evidence type="ECO:0000313" key="6">
    <source>
        <dbReference type="Proteomes" id="UP000476837"/>
    </source>
</evidence>
<name>A0A6L3B2E4_AZOBR</name>
<evidence type="ECO:0000256" key="2">
    <source>
        <dbReference type="RuleBase" id="RU362119"/>
    </source>
</evidence>
<protein>
    <submittedName>
        <fullName evidence="5">Multifunctional 2',3'-cyclic-nucleotide 2'-phosphodiesterase/5'-nucleotidase/3'-nucleotidase</fullName>
    </submittedName>
</protein>
<organism evidence="5 6">
    <name type="scientific">Azospirillum brasilense</name>
    <dbReference type="NCBI Taxonomy" id="192"/>
    <lineage>
        <taxon>Bacteria</taxon>
        <taxon>Pseudomonadati</taxon>
        <taxon>Pseudomonadota</taxon>
        <taxon>Alphaproteobacteria</taxon>
        <taxon>Rhodospirillales</taxon>
        <taxon>Azospirillaceae</taxon>
        <taxon>Azospirillum</taxon>
    </lineage>
</organism>
<dbReference type="Proteomes" id="UP000476837">
    <property type="component" value="Unassembled WGS sequence"/>
</dbReference>
<dbReference type="CDD" id="cd00845">
    <property type="entry name" value="MPP_UshA_N_like"/>
    <property type="match status" value="1"/>
</dbReference>
<evidence type="ECO:0000259" key="3">
    <source>
        <dbReference type="Pfam" id="PF00149"/>
    </source>
</evidence>
<dbReference type="PANTHER" id="PTHR11575">
    <property type="entry name" value="5'-NUCLEOTIDASE-RELATED"/>
    <property type="match status" value="1"/>
</dbReference>
<keyword evidence="2" id="KW-0547">Nucleotide-binding</keyword>
<dbReference type="GO" id="GO:0000166">
    <property type="term" value="F:nucleotide binding"/>
    <property type="evidence" value="ECO:0007669"/>
    <property type="project" value="UniProtKB-KW"/>
</dbReference>
<dbReference type="PANTHER" id="PTHR11575:SF24">
    <property type="entry name" value="5'-NUCLEOTIDASE"/>
    <property type="match status" value="1"/>
</dbReference>
<sequence length="536" mass="57997">MRGKFMRHLIAAAMALPLFAAPMEGGSATGPKNGTVTLLHVNDFHGRHMPVRVAPGNATAQTGDPGREPQEFERAGTVGGIAHLATAVQRIRQERGADRVILVHGGDAFSDDLLGNLTRGEAMVRMMDAVGVRFMAFGNHDFDYGAERTRELQEMVRFPMRGANVLDRTTGQPFLGDPTMVVDTGGIRVGLLALGYHNTPLTTDPDNVASLSFTDGIEAARRHVPEIRARADVVVVVSHQGTKVDRELARQVPGIDVIVAAHSHDDLQNPDKVGETRIVQAASDGTVLGEVEIRVADGKLAGVRATNHTLWSADVPADPQVTQIIEDLRAPFRERLTEVMATARDRIGRRYRSESPFDRLVGDILRTETGAEVALLPGVGYGVSIGPGPVTREDLYALLPHPSRVVTLKLTGAQLREVLERSAANQKPERPQERVGGLVQTTGLRWSVDLNRPRGQRVGTLEVDGKPLDDARLYSVVTHTGMLKGTHGYTTFQGGQDVHKLDRKVTEIVETALRAMEKVASPALGDVRLVKAASGQ</sequence>
<dbReference type="InterPro" id="IPR004843">
    <property type="entry name" value="Calcineurin-like_PHP"/>
</dbReference>
<accession>A0A6L3B2E4</accession>
<keyword evidence="1 2" id="KW-0732">Signal</keyword>
<evidence type="ECO:0000259" key="4">
    <source>
        <dbReference type="Pfam" id="PF02872"/>
    </source>
</evidence>
<dbReference type="GO" id="GO:0030288">
    <property type="term" value="C:outer membrane-bounded periplasmic space"/>
    <property type="evidence" value="ECO:0007669"/>
    <property type="project" value="TreeGrafter"/>
</dbReference>
<dbReference type="SUPFAM" id="SSF55816">
    <property type="entry name" value="5'-nucleotidase (syn. UDP-sugar hydrolase), C-terminal domain"/>
    <property type="match status" value="1"/>
</dbReference>
<dbReference type="Pfam" id="PF00149">
    <property type="entry name" value="Metallophos"/>
    <property type="match status" value="1"/>
</dbReference>
<dbReference type="Pfam" id="PF02872">
    <property type="entry name" value="5_nucleotid_C"/>
    <property type="match status" value="1"/>
</dbReference>
<reference evidence="5 6" key="1">
    <citation type="submission" date="2018-07" db="EMBL/GenBank/DDBJ databases">
        <title>Genome sequence of Roseomonas fauriae ATCC 49958.</title>
        <authorList>
            <person name="Sant'Anna F.H."/>
            <person name="Baldani J.I."/>
            <person name="Zilli J.E."/>
            <person name="Reis V.M."/>
            <person name="Hartmann A."/>
            <person name="Cruz L."/>
            <person name="de Souza E.M."/>
            <person name="de Oliveira Pedrosa F."/>
            <person name="Passaglia L.M.P."/>
        </authorList>
    </citation>
    <scope>NUCLEOTIDE SEQUENCE [LARGE SCALE GENOMIC DNA]</scope>
    <source>
        <strain evidence="5 6">ATCC 49958</strain>
    </source>
</reference>
<keyword evidence="2" id="KW-0378">Hydrolase</keyword>
<comment type="caution">
    <text evidence="5">The sequence shown here is derived from an EMBL/GenBank/DDBJ whole genome shotgun (WGS) entry which is preliminary data.</text>
</comment>
<proteinExistence type="inferred from homology"/>
<dbReference type="InterPro" id="IPR006179">
    <property type="entry name" value="5_nucleotidase/apyrase"/>
</dbReference>
<dbReference type="PRINTS" id="PR01607">
    <property type="entry name" value="APYRASEFAMLY"/>
</dbReference>
<evidence type="ECO:0000256" key="1">
    <source>
        <dbReference type="ARBA" id="ARBA00022729"/>
    </source>
</evidence>
<dbReference type="SUPFAM" id="SSF56300">
    <property type="entry name" value="Metallo-dependent phosphatases"/>
    <property type="match status" value="1"/>
</dbReference>
<feature type="signal peptide" evidence="2">
    <location>
        <begin position="1"/>
        <end position="20"/>
    </location>
</feature>
<dbReference type="InterPro" id="IPR029052">
    <property type="entry name" value="Metallo-depent_PP-like"/>
</dbReference>
<dbReference type="InterPro" id="IPR036907">
    <property type="entry name" value="5'-Nucleotdase_C_sf"/>
</dbReference>
<gene>
    <name evidence="5" type="ORF">DS837_11170</name>
</gene>
<feature type="chain" id="PRO_5027161954" evidence="2">
    <location>
        <begin position="21"/>
        <end position="536"/>
    </location>
</feature>
<dbReference type="EMBL" id="QOKV01000005">
    <property type="protein sequence ID" value="KAA0686249.1"/>
    <property type="molecule type" value="Genomic_DNA"/>
</dbReference>
<comment type="similarity">
    <text evidence="2">Belongs to the 5'-nucleotidase family.</text>
</comment>